<keyword evidence="2" id="KW-1185">Reference proteome</keyword>
<evidence type="ECO:0000313" key="2">
    <source>
        <dbReference type="Proteomes" id="UP000075920"/>
    </source>
</evidence>
<accession>A0A182WNM9</accession>
<reference evidence="2" key="1">
    <citation type="submission" date="2013-03" db="EMBL/GenBank/DDBJ databases">
        <title>The Genome Sequence of Anopheles minimus MINIMUS1.</title>
        <authorList>
            <consortium name="The Broad Institute Genomics Platform"/>
            <person name="Neafsey D.E."/>
            <person name="Walton C."/>
            <person name="Walker B."/>
            <person name="Young S.K."/>
            <person name="Zeng Q."/>
            <person name="Gargeya S."/>
            <person name="Fitzgerald M."/>
            <person name="Haas B."/>
            <person name="Abouelleil A."/>
            <person name="Allen A.W."/>
            <person name="Alvarado L."/>
            <person name="Arachchi H.M."/>
            <person name="Berlin A.M."/>
            <person name="Chapman S.B."/>
            <person name="Gainer-Dewar J."/>
            <person name="Goldberg J."/>
            <person name="Griggs A."/>
            <person name="Gujja S."/>
            <person name="Hansen M."/>
            <person name="Howarth C."/>
            <person name="Imamovic A."/>
            <person name="Ireland A."/>
            <person name="Larimer J."/>
            <person name="McCowan C."/>
            <person name="Murphy C."/>
            <person name="Pearson M."/>
            <person name="Poon T.W."/>
            <person name="Priest M."/>
            <person name="Roberts A."/>
            <person name="Saif S."/>
            <person name="Shea T."/>
            <person name="Sisk P."/>
            <person name="Sykes S."/>
            <person name="Wortman J."/>
            <person name="Nusbaum C."/>
            <person name="Birren B."/>
        </authorList>
    </citation>
    <scope>NUCLEOTIDE SEQUENCE [LARGE SCALE GENOMIC DNA]</scope>
    <source>
        <strain evidence="2">MINIMUS1</strain>
    </source>
</reference>
<sequence>MECDADTELLREEDLLQRFFLSHIYGILAGCAVCVRNETWCLKCCKKKHRCARYYRILETDYKKKNCTHTSYTRACCLKDIINKQINLHKQ</sequence>
<dbReference type="EnsemblMetazoa" id="AMIN014311-RA">
    <property type="protein sequence ID" value="AMIN014311-PA"/>
    <property type="gene ID" value="AMIN014311"/>
</dbReference>
<name>A0A182WNM9_9DIPT</name>
<dbReference type="VEuPathDB" id="VectorBase:AMIN014311"/>
<proteinExistence type="predicted"/>
<reference evidence="1" key="2">
    <citation type="submission" date="2020-05" db="UniProtKB">
        <authorList>
            <consortium name="EnsemblMetazoa"/>
        </authorList>
    </citation>
    <scope>IDENTIFICATION</scope>
    <source>
        <strain evidence="1">MINIMUS1</strain>
    </source>
</reference>
<evidence type="ECO:0000313" key="1">
    <source>
        <dbReference type="EnsemblMetazoa" id="AMIN014311-PA"/>
    </source>
</evidence>
<organism evidence="1 2">
    <name type="scientific">Anopheles minimus</name>
    <dbReference type="NCBI Taxonomy" id="112268"/>
    <lineage>
        <taxon>Eukaryota</taxon>
        <taxon>Metazoa</taxon>
        <taxon>Ecdysozoa</taxon>
        <taxon>Arthropoda</taxon>
        <taxon>Hexapoda</taxon>
        <taxon>Insecta</taxon>
        <taxon>Pterygota</taxon>
        <taxon>Neoptera</taxon>
        <taxon>Endopterygota</taxon>
        <taxon>Diptera</taxon>
        <taxon>Nematocera</taxon>
        <taxon>Culicoidea</taxon>
        <taxon>Culicidae</taxon>
        <taxon>Anophelinae</taxon>
        <taxon>Anopheles</taxon>
    </lineage>
</organism>
<protein>
    <submittedName>
        <fullName evidence="1">Uncharacterized protein</fullName>
    </submittedName>
</protein>
<dbReference type="Proteomes" id="UP000075920">
    <property type="component" value="Unassembled WGS sequence"/>
</dbReference>
<dbReference type="AlphaFoldDB" id="A0A182WNM9"/>